<keyword evidence="2" id="KW-1185">Reference proteome</keyword>
<dbReference type="EMBL" id="JAQNDK010000004">
    <property type="protein sequence ID" value="MDC0683123.1"/>
    <property type="molecule type" value="Genomic_DNA"/>
</dbReference>
<sequence length="67" mass="7506">MSKLTWEWIDDKWPHGGKPDGFTYRAKVRGGWLVSVWAGTPSKHESGGGLTFVPDPDHAWVVDTRKA</sequence>
<protein>
    <submittedName>
        <fullName evidence="1">Uncharacterized protein</fullName>
    </submittedName>
</protein>
<evidence type="ECO:0000313" key="1">
    <source>
        <dbReference type="EMBL" id="MDC0683123.1"/>
    </source>
</evidence>
<name>A0ABT5CBW4_9BACT</name>
<organism evidence="1 2">
    <name type="scientific">Sorangium atrum</name>
    <dbReference type="NCBI Taxonomy" id="2995308"/>
    <lineage>
        <taxon>Bacteria</taxon>
        <taxon>Pseudomonadati</taxon>
        <taxon>Myxococcota</taxon>
        <taxon>Polyangia</taxon>
        <taxon>Polyangiales</taxon>
        <taxon>Polyangiaceae</taxon>
        <taxon>Sorangium</taxon>
    </lineage>
</organism>
<dbReference type="Proteomes" id="UP001217485">
    <property type="component" value="Unassembled WGS sequence"/>
</dbReference>
<accession>A0ABT5CBW4</accession>
<evidence type="ECO:0000313" key="2">
    <source>
        <dbReference type="Proteomes" id="UP001217485"/>
    </source>
</evidence>
<reference evidence="1 2" key="1">
    <citation type="submission" date="2023-01" db="EMBL/GenBank/DDBJ databases">
        <title>Minimal conservation of predation-associated metabolite biosynthetic gene clusters underscores biosynthetic potential of Myxococcota including descriptions for ten novel species: Archangium lansinium sp. nov., Myxococcus landrumus sp. nov., Nannocystis bai.</title>
        <authorList>
            <person name="Ahearne A."/>
            <person name="Stevens C."/>
            <person name="Dowd S."/>
        </authorList>
    </citation>
    <scope>NUCLEOTIDE SEQUENCE [LARGE SCALE GENOMIC DNA]</scope>
    <source>
        <strain evidence="1 2">WIWO2</strain>
    </source>
</reference>
<comment type="caution">
    <text evidence="1">The sequence shown here is derived from an EMBL/GenBank/DDBJ whole genome shotgun (WGS) entry which is preliminary data.</text>
</comment>
<dbReference type="RefSeq" id="WP_272101272.1">
    <property type="nucleotide sequence ID" value="NZ_JAQNDK010000004.1"/>
</dbReference>
<proteinExistence type="predicted"/>
<gene>
    <name evidence="1" type="ORF">POL72_35670</name>
</gene>